<protein>
    <recommendedName>
        <fullName evidence="4">Secreted protein</fullName>
    </recommendedName>
</protein>
<dbReference type="Proteomes" id="UP000807115">
    <property type="component" value="Chromosome 7"/>
</dbReference>
<proteinExistence type="predicted"/>
<evidence type="ECO:0000313" key="3">
    <source>
        <dbReference type="Proteomes" id="UP000807115"/>
    </source>
</evidence>
<evidence type="ECO:0000256" key="1">
    <source>
        <dbReference type="SAM" id="SignalP"/>
    </source>
</evidence>
<sequence>MTGIQVLLAPPRPLLAFVRLPVVVLSTSPALLMRHHPAPTILCVLLFANQSDDDERPWIYSKEKQPQTRSRAAAGVPSVIKSPLSCTWLRCLSLPFHTLSHEDADL</sequence>
<comment type="caution">
    <text evidence="2">The sequence shown here is derived from an EMBL/GenBank/DDBJ whole genome shotgun (WGS) entry which is preliminary data.</text>
</comment>
<reference evidence="2" key="1">
    <citation type="journal article" date="2019" name="BMC Genomics">
        <title>A new reference genome for Sorghum bicolor reveals high levels of sequence similarity between sweet and grain genotypes: implications for the genetics of sugar metabolism.</title>
        <authorList>
            <person name="Cooper E.A."/>
            <person name="Brenton Z.W."/>
            <person name="Flinn B.S."/>
            <person name="Jenkins J."/>
            <person name="Shu S."/>
            <person name="Flowers D."/>
            <person name="Luo F."/>
            <person name="Wang Y."/>
            <person name="Xia P."/>
            <person name="Barry K."/>
            <person name="Daum C."/>
            <person name="Lipzen A."/>
            <person name="Yoshinaga Y."/>
            <person name="Schmutz J."/>
            <person name="Saski C."/>
            <person name="Vermerris W."/>
            <person name="Kresovich S."/>
        </authorList>
    </citation>
    <scope>NUCLEOTIDE SEQUENCE</scope>
</reference>
<feature type="chain" id="PRO_5038082490" description="Secreted protein" evidence="1">
    <location>
        <begin position="17"/>
        <end position="106"/>
    </location>
</feature>
<name>A0A921QHQ1_SORBI</name>
<evidence type="ECO:0008006" key="4">
    <source>
        <dbReference type="Google" id="ProtNLM"/>
    </source>
</evidence>
<evidence type="ECO:0000313" key="2">
    <source>
        <dbReference type="EMBL" id="KAG0522098.1"/>
    </source>
</evidence>
<organism evidence="2 3">
    <name type="scientific">Sorghum bicolor</name>
    <name type="common">Sorghum</name>
    <name type="synonym">Sorghum vulgare</name>
    <dbReference type="NCBI Taxonomy" id="4558"/>
    <lineage>
        <taxon>Eukaryota</taxon>
        <taxon>Viridiplantae</taxon>
        <taxon>Streptophyta</taxon>
        <taxon>Embryophyta</taxon>
        <taxon>Tracheophyta</taxon>
        <taxon>Spermatophyta</taxon>
        <taxon>Magnoliopsida</taxon>
        <taxon>Liliopsida</taxon>
        <taxon>Poales</taxon>
        <taxon>Poaceae</taxon>
        <taxon>PACMAD clade</taxon>
        <taxon>Panicoideae</taxon>
        <taxon>Andropogonodae</taxon>
        <taxon>Andropogoneae</taxon>
        <taxon>Sorghinae</taxon>
        <taxon>Sorghum</taxon>
    </lineage>
</organism>
<feature type="signal peptide" evidence="1">
    <location>
        <begin position="1"/>
        <end position="16"/>
    </location>
</feature>
<dbReference type="EMBL" id="CM027686">
    <property type="protein sequence ID" value="KAG0522098.1"/>
    <property type="molecule type" value="Genomic_DNA"/>
</dbReference>
<gene>
    <name evidence="2" type="ORF">BDA96_07G007600</name>
</gene>
<accession>A0A921QHQ1</accession>
<dbReference type="AlphaFoldDB" id="A0A921QHQ1"/>
<reference evidence="2" key="2">
    <citation type="submission" date="2020-10" db="EMBL/GenBank/DDBJ databases">
        <authorList>
            <person name="Cooper E.A."/>
            <person name="Brenton Z.W."/>
            <person name="Flinn B.S."/>
            <person name="Jenkins J."/>
            <person name="Shu S."/>
            <person name="Flowers D."/>
            <person name="Luo F."/>
            <person name="Wang Y."/>
            <person name="Xia P."/>
            <person name="Barry K."/>
            <person name="Daum C."/>
            <person name="Lipzen A."/>
            <person name="Yoshinaga Y."/>
            <person name="Schmutz J."/>
            <person name="Saski C."/>
            <person name="Vermerris W."/>
            <person name="Kresovich S."/>
        </authorList>
    </citation>
    <scope>NUCLEOTIDE SEQUENCE</scope>
</reference>
<keyword evidence="1" id="KW-0732">Signal</keyword>